<evidence type="ECO:0000256" key="1">
    <source>
        <dbReference type="PROSITE-ProRule" id="PRU00047"/>
    </source>
</evidence>
<feature type="compositionally biased region" description="Basic and acidic residues" evidence="2">
    <location>
        <begin position="1"/>
        <end position="11"/>
    </location>
</feature>
<name>A0A5C3EHD2_9BASI</name>
<reference evidence="4 5" key="1">
    <citation type="submission" date="2018-03" db="EMBL/GenBank/DDBJ databases">
        <authorList>
            <person name="Guldener U."/>
        </authorList>
    </citation>
    <scope>NUCLEOTIDE SEQUENCE [LARGE SCALE GENOMIC DNA]</scope>
    <source>
        <strain evidence="4 5">NBRC100155</strain>
    </source>
</reference>
<keyword evidence="1" id="KW-0863">Zinc-finger</keyword>
<gene>
    <name evidence="4" type="ORF">UTRI_06086</name>
</gene>
<evidence type="ECO:0000313" key="5">
    <source>
        <dbReference type="Proteomes" id="UP000324022"/>
    </source>
</evidence>
<dbReference type="AlphaFoldDB" id="A0A5C3EHD2"/>
<organism evidence="4 5">
    <name type="scientific">Ustilago trichophora</name>
    <dbReference type="NCBI Taxonomy" id="86804"/>
    <lineage>
        <taxon>Eukaryota</taxon>
        <taxon>Fungi</taxon>
        <taxon>Dikarya</taxon>
        <taxon>Basidiomycota</taxon>
        <taxon>Ustilaginomycotina</taxon>
        <taxon>Ustilaginomycetes</taxon>
        <taxon>Ustilaginales</taxon>
        <taxon>Ustilaginaceae</taxon>
        <taxon>Ustilago</taxon>
    </lineage>
</organism>
<keyword evidence="1" id="KW-0862">Zinc</keyword>
<proteinExistence type="predicted"/>
<keyword evidence="1" id="KW-0479">Metal-binding</keyword>
<feature type="domain" description="CCHC-type" evidence="3">
    <location>
        <begin position="275"/>
        <end position="290"/>
    </location>
</feature>
<evidence type="ECO:0000259" key="3">
    <source>
        <dbReference type="PROSITE" id="PS50158"/>
    </source>
</evidence>
<feature type="region of interest" description="Disordered" evidence="2">
    <location>
        <begin position="1"/>
        <end position="28"/>
    </location>
</feature>
<dbReference type="Proteomes" id="UP000324022">
    <property type="component" value="Unassembled WGS sequence"/>
</dbReference>
<sequence length="294" mass="32899">MASGTERDADGRIVQNDPPHAAGRDRRGVLLTPAPPLVDWSILTYSLASIHGAVNPNVVRYQLPFHLCKSQYEEVQLELSNAFTSSFPSKDPANIRIVKATGSGARFKYIDIETPQSNVSGDEIVSAASEQRWTERIPHGYIGKFLSDLPNLLKIIEPSTTLKVHDIWKVEYKQPFHSSNQSPSQCWSFGSSIVVLLSFDSLPIGEKRIADVVYRWPGWIRWEEEELVLGLCFPGRYDYCGFCKYTAQILEGSDGERNGGNTRRHKLSMCRKLICTKCGRTGHYDTTCKSAKGA</sequence>
<dbReference type="PROSITE" id="PS50158">
    <property type="entry name" value="ZF_CCHC"/>
    <property type="match status" value="1"/>
</dbReference>
<accession>A0A5C3EHD2</accession>
<keyword evidence="5" id="KW-1185">Reference proteome</keyword>
<dbReference type="EMBL" id="OOIN01000027">
    <property type="protein sequence ID" value="SPO29137.1"/>
    <property type="molecule type" value="Genomic_DNA"/>
</dbReference>
<dbReference type="OrthoDB" id="2556218at2759"/>
<evidence type="ECO:0000313" key="4">
    <source>
        <dbReference type="EMBL" id="SPO29137.1"/>
    </source>
</evidence>
<dbReference type="GO" id="GO:0008270">
    <property type="term" value="F:zinc ion binding"/>
    <property type="evidence" value="ECO:0007669"/>
    <property type="project" value="UniProtKB-KW"/>
</dbReference>
<dbReference type="GO" id="GO:0003676">
    <property type="term" value="F:nucleic acid binding"/>
    <property type="evidence" value="ECO:0007669"/>
    <property type="project" value="InterPro"/>
</dbReference>
<evidence type="ECO:0000256" key="2">
    <source>
        <dbReference type="SAM" id="MobiDB-lite"/>
    </source>
</evidence>
<protein>
    <recommendedName>
        <fullName evidence="3">CCHC-type domain-containing protein</fullName>
    </recommendedName>
</protein>
<dbReference type="InterPro" id="IPR001878">
    <property type="entry name" value="Znf_CCHC"/>
</dbReference>